<accession>A0A0W8FZX5</accession>
<dbReference type="InterPro" id="IPR050248">
    <property type="entry name" value="Polysacc_deacetylase_ArnD"/>
</dbReference>
<dbReference type="GO" id="GO:0005975">
    <property type="term" value="P:carbohydrate metabolic process"/>
    <property type="evidence" value="ECO:0007669"/>
    <property type="project" value="InterPro"/>
</dbReference>
<keyword evidence="2" id="KW-0378">Hydrolase</keyword>
<feature type="domain" description="NodB homology" evidence="3">
    <location>
        <begin position="24"/>
        <end position="257"/>
    </location>
</feature>
<reference evidence="4" key="1">
    <citation type="journal article" date="2015" name="Proc. Natl. Acad. Sci. U.S.A.">
        <title>Networks of energetic and metabolic interactions define dynamics in microbial communities.</title>
        <authorList>
            <person name="Embree M."/>
            <person name="Liu J.K."/>
            <person name="Al-Bassam M.M."/>
            <person name="Zengler K."/>
        </authorList>
    </citation>
    <scope>NUCLEOTIDE SEQUENCE</scope>
</reference>
<comment type="caution">
    <text evidence="4">The sequence shown here is derived from an EMBL/GenBank/DDBJ whole genome shotgun (WGS) entry which is preliminary data.</text>
</comment>
<evidence type="ECO:0000256" key="2">
    <source>
        <dbReference type="ARBA" id="ARBA00022801"/>
    </source>
</evidence>
<dbReference type="PROSITE" id="PS51677">
    <property type="entry name" value="NODB"/>
    <property type="match status" value="1"/>
</dbReference>
<dbReference type="CDD" id="cd10960">
    <property type="entry name" value="CE4_NodB_like_1"/>
    <property type="match status" value="1"/>
</dbReference>
<organism evidence="4">
    <name type="scientific">hydrocarbon metagenome</name>
    <dbReference type="NCBI Taxonomy" id="938273"/>
    <lineage>
        <taxon>unclassified sequences</taxon>
        <taxon>metagenomes</taxon>
        <taxon>ecological metagenomes</taxon>
    </lineage>
</organism>
<dbReference type="PANTHER" id="PTHR10587">
    <property type="entry name" value="GLYCOSYL TRANSFERASE-RELATED"/>
    <property type="match status" value="1"/>
</dbReference>
<dbReference type="InterPro" id="IPR002509">
    <property type="entry name" value="NODB_dom"/>
</dbReference>
<proteinExistence type="predicted"/>
<dbReference type="Pfam" id="PF01522">
    <property type="entry name" value="Polysacc_deac_1"/>
    <property type="match status" value="1"/>
</dbReference>
<dbReference type="PANTHER" id="PTHR10587:SF133">
    <property type="entry name" value="CHITIN DEACETYLASE 1-RELATED"/>
    <property type="match status" value="1"/>
</dbReference>
<evidence type="ECO:0000313" key="4">
    <source>
        <dbReference type="EMBL" id="KUG26329.1"/>
    </source>
</evidence>
<dbReference type="InterPro" id="IPR011330">
    <property type="entry name" value="Glyco_hydro/deAcase_b/a-brl"/>
</dbReference>
<sequence>MIKPKNLFLVMIYFVVIINAQPEKYIAVTFDDLPFQHNSQFTYEEQLEFNKQIITTLKEYNIPAIGFVNEGKLLQKEIVDSVKLEIIKMWLDAGLELGNHTFSHPNINNISFDEYKTDILKGEKITRKLAEEQNIKYEYFRHPYLRTGETEEIMLSLKKFLKENNYIEAPVTIDNSEWIFAFGYNKAFKENNTDMMSKLGNDYIDYMLHKIKYYEDQSENLFGRNIKHILLVHANLLNAEYFDDLAKAIKTVGYKFISLDEALEDEAYKAENNFVGKYGPSWIHRWALTKGVDNSFFNGEPKVPQYLKDYSGIQYE</sequence>
<dbReference type="Gene3D" id="3.20.20.370">
    <property type="entry name" value="Glycoside hydrolase/deacetylase"/>
    <property type="match status" value="1"/>
</dbReference>
<dbReference type="EMBL" id="LNQE01000483">
    <property type="protein sequence ID" value="KUG26329.1"/>
    <property type="molecule type" value="Genomic_DNA"/>
</dbReference>
<dbReference type="GO" id="GO:0016020">
    <property type="term" value="C:membrane"/>
    <property type="evidence" value="ECO:0007669"/>
    <property type="project" value="TreeGrafter"/>
</dbReference>
<dbReference type="SUPFAM" id="SSF88713">
    <property type="entry name" value="Glycoside hydrolase/deacetylase"/>
    <property type="match status" value="1"/>
</dbReference>
<name>A0A0W8FZX5_9ZZZZ</name>
<keyword evidence="1" id="KW-0479">Metal-binding</keyword>
<evidence type="ECO:0000256" key="1">
    <source>
        <dbReference type="ARBA" id="ARBA00022723"/>
    </source>
</evidence>
<dbReference type="GO" id="GO:0046872">
    <property type="term" value="F:metal ion binding"/>
    <property type="evidence" value="ECO:0007669"/>
    <property type="project" value="UniProtKB-KW"/>
</dbReference>
<evidence type="ECO:0000259" key="3">
    <source>
        <dbReference type="PROSITE" id="PS51677"/>
    </source>
</evidence>
<protein>
    <recommendedName>
        <fullName evidence="3">NodB homology domain-containing protein</fullName>
    </recommendedName>
</protein>
<dbReference type="GO" id="GO:0016810">
    <property type="term" value="F:hydrolase activity, acting on carbon-nitrogen (but not peptide) bonds"/>
    <property type="evidence" value="ECO:0007669"/>
    <property type="project" value="InterPro"/>
</dbReference>
<gene>
    <name evidence="4" type="ORF">ASZ90_003827</name>
</gene>
<dbReference type="AlphaFoldDB" id="A0A0W8FZX5"/>